<dbReference type="OrthoDB" id="5181866at2"/>
<sequence>MRATARPGRSGIPWLKWGVPVAAVVLVAAVAAGAAARVLYGAPPSEGSVSPVPNTAGPGKEPGSSRVELSPSATEHPDHVAVRILLQTHFNSINLKRYDRWKTTVVEEKQRRQPESAWREEYRTTRDGSIRVLRIMPGPQDSLRVMLTFTSTQDPSDAPPSMQVGCLRWRVVYPVVRDSGGLRFGVGLPESSLARPC</sequence>
<dbReference type="RefSeq" id="WP_114453983.1">
    <property type="nucleotide sequence ID" value="NZ_QPJC01000010.1"/>
</dbReference>
<reference evidence="2 3" key="1">
    <citation type="submission" date="2018-07" db="EMBL/GenBank/DDBJ databases">
        <title>Genomic Encyclopedia of Type Strains, Phase III (KMG-III): the genomes of soil and plant-associated and newly described type strains.</title>
        <authorList>
            <person name="Whitman W."/>
        </authorList>
    </citation>
    <scope>NUCLEOTIDE SEQUENCE [LARGE SCALE GENOMIC DNA]</scope>
    <source>
        <strain evidence="2 3">CECT 8575</strain>
    </source>
</reference>
<proteinExistence type="predicted"/>
<protein>
    <submittedName>
        <fullName evidence="2">Uncharacterized protein</fullName>
    </submittedName>
</protein>
<feature type="region of interest" description="Disordered" evidence="1">
    <location>
        <begin position="42"/>
        <end position="73"/>
    </location>
</feature>
<evidence type="ECO:0000256" key="1">
    <source>
        <dbReference type="SAM" id="MobiDB-lite"/>
    </source>
</evidence>
<dbReference type="Proteomes" id="UP000253495">
    <property type="component" value="Unassembled WGS sequence"/>
</dbReference>
<evidence type="ECO:0000313" key="3">
    <source>
        <dbReference type="Proteomes" id="UP000253495"/>
    </source>
</evidence>
<comment type="caution">
    <text evidence="2">The sequence shown here is derived from an EMBL/GenBank/DDBJ whole genome shotgun (WGS) entry which is preliminary data.</text>
</comment>
<evidence type="ECO:0000313" key="2">
    <source>
        <dbReference type="EMBL" id="RCW40765.1"/>
    </source>
</evidence>
<gene>
    <name evidence="2" type="ORF">DFQ14_11092</name>
</gene>
<name>A0A368VJ57_9ACTN</name>
<dbReference type="EMBL" id="QPJC01000010">
    <property type="protein sequence ID" value="RCW40765.1"/>
    <property type="molecule type" value="Genomic_DNA"/>
</dbReference>
<dbReference type="AlphaFoldDB" id="A0A368VJ57"/>
<organism evidence="2 3">
    <name type="scientific">Halopolyspora algeriensis</name>
    <dbReference type="NCBI Taxonomy" id="1500506"/>
    <lineage>
        <taxon>Bacteria</taxon>
        <taxon>Bacillati</taxon>
        <taxon>Actinomycetota</taxon>
        <taxon>Actinomycetes</taxon>
        <taxon>Actinomycetes incertae sedis</taxon>
        <taxon>Halopolyspora</taxon>
    </lineage>
</organism>
<accession>A0A368VJ57</accession>
<keyword evidence="3" id="KW-1185">Reference proteome</keyword>